<evidence type="ECO:0000313" key="2">
    <source>
        <dbReference type="Proteomes" id="UP000037688"/>
    </source>
</evidence>
<gene>
    <name evidence="1" type="ORF">AMS66_30530</name>
</gene>
<dbReference type="Proteomes" id="UP000037688">
    <property type="component" value="Unassembled WGS sequence"/>
</dbReference>
<sequence length="127" mass="14961">MAEFIITGDHFEPKLITEQIGIEPSGTYIKGEKVDDRDLYRKETCWFLETDYQESFDVNQQLNYLLNLLEPNIEKLKTLRIKHNLNFLFSFSIRVMNNESPAISIEQKAISIAYDLKAEFDFDLYIL</sequence>
<comment type="caution">
    <text evidence="1">The sequence shown here is derived from an EMBL/GenBank/DDBJ whole genome shotgun (WGS) entry which is preliminary data.</text>
</comment>
<reference evidence="1 2" key="1">
    <citation type="submission" date="2015-08" db="EMBL/GenBank/DDBJ databases">
        <title>Draft genome sequence of cellulolytic and xylanolytic Paenibacillus sp. A59, isolated from a decaying forest soil from Patagonia, Argentina.</title>
        <authorList>
            <person name="Ghio S."/>
            <person name="Caceres A.M."/>
            <person name="Talia P."/>
            <person name="Grasso D."/>
            <person name="Campos E."/>
        </authorList>
    </citation>
    <scope>NUCLEOTIDE SEQUENCE [LARGE SCALE GENOMIC DNA]</scope>
    <source>
        <strain evidence="1 2">A59</strain>
    </source>
</reference>
<name>A0A0N0C2J7_9BACL</name>
<dbReference type="PATRIC" id="fig|1705561.3.peg.6456"/>
<keyword evidence="2" id="KW-1185">Reference proteome</keyword>
<dbReference type="Pfam" id="PF14106">
    <property type="entry name" value="DUF4279"/>
    <property type="match status" value="1"/>
</dbReference>
<organism evidence="1 2">
    <name type="scientific">Paenibacillus xylanivorans</name>
    <dbReference type="NCBI Taxonomy" id="1705561"/>
    <lineage>
        <taxon>Bacteria</taxon>
        <taxon>Bacillati</taxon>
        <taxon>Bacillota</taxon>
        <taxon>Bacilli</taxon>
        <taxon>Bacillales</taxon>
        <taxon>Paenibacillaceae</taxon>
        <taxon>Paenibacillus</taxon>
    </lineage>
</organism>
<dbReference type="OrthoDB" id="893918at2"/>
<evidence type="ECO:0000313" key="1">
    <source>
        <dbReference type="EMBL" id="KOY12914.1"/>
    </source>
</evidence>
<dbReference type="InterPro" id="IPR025459">
    <property type="entry name" value="DUF4279"/>
</dbReference>
<dbReference type="AlphaFoldDB" id="A0A0N0C2J7"/>
<evidence type="ECO:0008006" key="3">
    <source>
        <dbReference type="Google" id="ProtNLM"/>
    </source>
</evidence>
<accession>A0A0N0C2J7</accession>
<dbReference type="EMBL" id="LITU01000083">
    <property type="protein sequence ID" value="KOY12914.1"/>
    <property type="molecule type" value="Genomic_DNA"/>
</dbReference>
<protein>
    <recommendedName>
        <fullName evidence="3">DUF4279 domain-containing protein</fullName>
    </recommendedName>
</protein>
<proteinExistence type="predicted"/>